<gene>
    <name evidence="1" type="ORF">HY30_08380</name>
</gene>
<organism evidence="1 2">
    <name type="scientific">Hyphomonas chukchiensis</name>
    <dbReference type="NCBI Taxonomy" id="1280947"/>
    <lineage>
        <taxon>Bacteria</taxon>
        <taxon>Pseudomonadati</taxon>
        <taxon>Pseudomonadota</taxon>
        <taxon>Alphaproteobacteria</taxon>
        <taxon>Hyphomonadales</taxon>
        <taxon>Hyphomonadaceae</taxon>
        <taxon>Hyphomonas</taxon>
    </lineage>
</organism>
<name>A0A062UGF4_9PROT</name>
<accession>A0A062UGF4</accession>
<dbReference type="Proteomes" id="UP000027190">
    <property type="component" value="Unassembled WGS sequence"/>
</dbReference>
<evidence type="ECO:0000313" key="2">
    <source>
        <dbReference type="Proteomes" id="UP000027190"/>
    </source>
</evidence>
<evidence type="ECO:0000313" key="1">
    <source>
        <dbReference type="EMBL" id="KCZ55170.1"/>
    </source>
</evidence>
<comment type="caution">
    <text evidence="1">The sequence shown here is derived from an EMBL/GenBank/DDBJ whole genome shotgun (WGS) entry which is preliminary data.</text>
</comment>
<dbReference type="STRING" id="1280947.HY30_08380"/>
<keyword evidence="2" id="KW-1185">Reference proteome</keyword>
<dbReference type="EMBL" id="AWFG01000063">
    <property type="protein sequence ID" value="KCZ55170.1"/>
    <property type="molecule type" value="Genomic_DNA"/>
</dbReference>
<dbReference type="AlphaFoldDB" id="A0A062UGF4"/>
<reference evidence="1 2" key="1">
    <citation type="journal article" date="2014" name="Antonie Van Leeuwenhoek">
        <title>Hyphomonas beringensis sp. nov. and Hyphomonas chukchiensis sp. nov., isolated from surface seawater of the Bering Sea and Chukchi Sea.</title>
        <authorList>
            <person name="Li C."/>
            <person name="Lai Q."/>
            <person name="Li G."/>
            <person name="Dong C."/>
            <person name="Wang J."/>
            <person name="Liao Y."/>
            <person name="Shao Z."/>
        </authorList>
    </citation>
    <scope>NUCLEOTIDE SEQUENCE [LARGE SCALE GENOMIC DNA]</scope>
    <source>
        <strain evidence="1 2">BH-BN04-4</strain>
    </source>
</reference>
<proteinExistence type="predicted"/>
<protein>
    <submittedName>
        <fullName evidence="1">Uncharacterized protein</fullName>
    </submittedName>
</protein>
<sequence>MHGARVDCAGIRRRHKIVFSVGTRISVAPGMTAIMTSAVMLMFMMSMRVILVISICHVRPSGVWLKCFAVRPVP</sequence>